<feature type="compositionally biased region" description="Basic and acidic residues" evidence="1">
    <location>
        <begin position="64"/>
        <end position="73"/>
    </location>
</feature>
<dbReference type="Pfam" id="PF03793">
    <property type="entry name" value="PASTA"/>
    <property type="match status" value="1"/>
</dbReference>
<accession>A0A3A4F5C0</accession>
<keyword evidence="2" id="KW-1133">Transmembrane helix</keyword>
<dbReference type="EMBL" id="QYZP01000001">
    <property type="protein sequence ID" value="RJN32931.1"/>
    <property type="molecule type" value="Genomic_DNA"/>
</dbReference>
<keyword evidence="2" id="KW-0812">Transmembrane</keyword>
<proteinExistence type="predicted"/>
<evidence type="ECO:0000313" key="4">
    <source>
        <dbReference type="EMBL" id="RJN32931.1"/>
    </source>
</evidence>
<sequence length="331" mass="37255">MSEEHNSRTAAPASAPEKVSLWQKFRRWPLIARIATFGCGGFLALFILAVVGGACLAIMDPEGTEERAQQAEDDRAEQEEQEEADRQAEEEAEREADEQRQAEAEREAEEEREREEAEAEAERLEGMAEVPGVEGMPADEARDALEDLGFSVDFETDTEGGVWDASNWVAVSTDPDSGELIEDDSDVVVNVTRPEDEEAEEEDDEELAQEEAEEEQSDFTITQEGGDGWSETTVEFDIADNFTMNMIRNGARRDTLEAIEEALEEHPDSTRIVIEGSFPMTDQYGNTEDSVILRVFYDRETVDQINFDNVMVRDTIWEIRDGGMIHPELQE</sequence>
<feature type="domain" description="PASTA" evidence="3">
    <location>
        <begin position="126"/>
        <end position="193"/>
    </location>
</feature>
<comment type="caution">
    <text evidence="4">The sequence shown here is derived from an EMBL/GenBank/DDBJ whole genome shotgun (WGS) entry which is preliminary data.</text>
</comment>
<organism evidence="4 5">
    <name type="scientific">Nesterenkonia natronophila</name>
    <dbReference type="NCBI Taxonomy" id="2174932"/>
    <lineage>
        <taxon>Bacteria</taxon>
        <taxon>Bacillati</taxon>
        <taxon>Actinomycetota</taxon>
        <taxon>Actinomycetes</taxon>
        <taxon>Micrococcales</taxon>
        <taxon>Micrococcaceae</taxon>
        <taxon>Nesterenkonia</taxon>
    </lineage>
</organism>
<evidence type="ECO:0000256" key="2">
    <source>
        <dbReference type="SAM" id="Phobius"/>
    </source>
</evidence>
<evidence type="ECO:0000259" key="3">
    <source>
        <dbReference type="PROSITE" id="PS51178"/>
    </source>
</evidence>
<feature type="compositionally biased region" description="Acidic residues" evidence="1">
    <location>
        <begin position="195"/>
        <end position="217"/>
    </location>
</feature>
<dbReference type="InterPro" id="IPR005543">
    <property type="entry name" value="PASTA_dom"/>
</dbReference>
<keyword evidence="5" id="KW-1185">Reference proteome</keyword>
<reference evidence="4 5" key="1">
    <citation type="submission" date="2018-09" db="EMBL/GenBank/DDBJ databases">
        <title>Nesterenkonia natronophila sp. nov., an alkaliphilic actinobacteriume isolated from a soda lake, and emended description of the genus Nesterenkonia.</title>
        <authorList>
            <person name="Menes R.J."/>
            <person name="Iriarte A."/>
        </authorList>
    </citation>
    <scope>NUCLEOTIDE SEQUENCE [LARGE SCALE GENOMIC DNA]</scope>
    <source>
        <strain evidence="4 5">M8</strain>
    </source>
</reference>
<dbReference type="CDD" id="cd06577">
    <property type="entry name" value="PASTA_pknB"/>
    <property type="match status" value="1"/>
</dbReference>
<feature type="region of interest" description="Disordered" evidence="1">
    <location>
        <begin position="63"/>
        <end position="135"/>
    </location>
</feature>
<feature type="transmembrane region" description="Helical" evidence="2">
    <location>
        <begin position="30"/>
        <end position="59"/>
    </location>
</feature>
<dbReference type="PROSITE" id="PS51178">
    <property type="entry name" value="PASTA"/>
    <property type="match status" value="1"/>
</dbReference>
<dbReference type="Proteomes" id="UP000266615">
    <property type="component" value="Unassembled WGS sequence"/>
</dbReference>
<dbReference type="RefSeq" id="WP_119901975.1">
    <property type="nucleotide sequence ID" value="NZ_QYZP01000001.1"/>
</dbReference>
<evidence type="ECO:0000256" key="1">
    <source>
        <dbReference type="SAM" id="MobiDB-lite"/>
    </source>
</evidence>
<evidence type="ECO:0000313" key="5">
    <source>
        <dbReference type="Proteomes" id="UP000266615"/>
    </source>
</evidence>
<feature type="region of interest" description="Disordered" evidence="1">
    <location>
        <begin position="194"/>
        <end position="230"/>
    </location>
</feature>
<dbReference type="OrthoDB" id="5241375at2"/>
<keyword evidence="2" id="KW-0472">Membrane</keyword>
<feature type="compositionally biased region" description="Basic and acidic residues" evidence="1">
    <location>
        <begin position="97"/>
        <end position="126"/>
    </location>
</feature>
<gene>
    <name evidence="4" type="ORF">D3250_03725</name>
</gene>
<protein>
    <submittedName>
        <fullName evidence="4">PASTA domain-containing protein</fullName>
    </submittedName>
</protein>
<dbReference type="AlphaFoldDB" id="A0A3A4F5C0"/>
<dbReference type="Gene3D" id="3.30.10.20">
    <property type="match status" value="1"/>
</dbReference>
<feature type="compositionally biased region" description="Acidic residues" evidence="1">
    <location>
        <begin position="74"/>
        <end position="83"/>
    </location>
</feature>
<name>A0A3A4F5C0_9MICC</name>